<comment type="subcellular location">
    <subcellularLocation>
        <location evidence="1">Membrane</location>
        <topology evidence="1">Multi-pass membrane protein</topology>
    </subcellularLocation>
</comment>
<feature type="region of interest" description="Disordered" evidence="3">
    <location>
        <begin position="246"/>
        <end position="267"/>
    </location>
</feature>
<dbReference type="PANTHER" id="PTHR11360">
    <property type="entry name" value="MONOCARBOXYLATE TRANSPORTER"/>
    <property type="match status" value="1"/>
</dbReference>
<feature type="compositionally biased region" description="Polar residues" evidence="3">
    <location>
        <begin position="254"/>
        <end position="263"/>
    </location>
</feature>
<protein>
    <submittedName>
        <fullName evidence="6">MFS transporter</fullName>
    </submittedName>
</protein>
<feature type="transmembrane region" description="Helical" evidence="4">
    <location>
        <begin position="405"/>
        <end position="428"/>
    </location>
</feature>
<dbReference type="OrthoDB" id="5567124at2759"/>
<dbReference type="GO" id="GO:0022857">
    <property type="term" value="F:transmembrane transporter activity"/>
    <property type="evidence" value="ECO:0007669"/>
    <property type="project" value="InterPro"/>
</dbReference>
<reference evidence="6" key="1">
    <citation type="submission" date="2014-09" db="EMBL/GenBank/DDBJ databases">
        <title>Draft genome sequence of an oleaginous Mucoromycotina fungus Mucor ambiguus NBRC6742.</title>
        <authorList>
            <person name="Takeda I."/>
            <person name="Yamane N."/>
            <person name="Morita T."/>
            <person name="Tamano K."/>
            <person name="Machida M."/>
            <person name="Baker S."/>
            <person name="Koike H."/>
        </authorList>
    </citation>
    <scope>NUCLEOTIDE SEQUENCE</scope>
    <source>
        <strain evidence="6">NBRC 6742</strain>
    </source>
</reference>
<dbReference type="Pfam" id="PF07690">
    <property type="entry name" value="MFS_1"/>
    <property type="match status" value="1"/>
</dbReference>
<feature type="transmembrane region" description="Helical" evidence="4">
    <location>
        <begin position="163"/>
        <end position="183"/>
    </location>
</feature>
<feature type="transmembrane region" description="Helical" evidence="4">
    <location>
        <begin position="195"/>
        <end position="214"/>
    </location>
</feature>
<organism evidence="6">
    <name type="scientific">Mucor ambiguus</name>
    <dbReference type="NCBI Taxonomy" id="91626"/>
    <lineage>
        <taxon>Eukaryota</taxon>
        <taxon>Fungi</taxon>
        <taxon>Fungi incertae sedis</taxon>
        <taxon>Mucoromycota</taxon>
        <taxon>Mucoromycotina</taxon>
        <taxon>Mucoromycetes</taxon>
        <taxon>Mucorales</taxon>
        <taxon>Mucorineae</taxon>
        <taxon>Mucoraceae</taxon>
        <taxon>Mucor</taxon>
    </lineage>
</organism>
<dbReference type="Gene3D" id="1.20.1250.20">
    <property type="entry name" value="MFS general substrate transporter like domains"/>
    <property type="match status" value="1"/>
</dbReference>
<feature type="transmembrane region" description="Helical" evidence="4">
    <location>
        <begin position="103"/>
        <end position="120"/>
    </location>
</feature>
<sequence>MEEAPAIAVENSPTVLSVNEKKSLRDKLQSSRLISCIAGAVVLFASFGIRQTIGVFLVPVTSDTGWDRSTFSLAAGIFQLFWGFSQPFLVYFAERKFGFGKSIFASCVLYAVGLLIVYASPVSSGLFIFAYGIVTGFASGGNSFPIVLASIGQRFAQKSKEQAIAFGLVSSFGSLGQVVFLPVAREMVVTIGWRLSFIVFGVFMGAISPLAYFLQTITPPSPSPSKSTIAYNSEKLGIDETFTEKEQEQHLESQPKQIELDNTTQRKEPEDIKSALKEALTSPTFLMITLGFSVCGFHVTFLATHFPAYLQDQGVDPSIAAWTISILGAGSMIGSIGAGFITGFISPRITLTFVYLLRAILIAVFVFIPTTETTALVFSCLFGFLWLSTVPVTTKFIGDVFGHKFLGTLTSVSFCGHQVGSFLGSLLGGILLDTQKSYTSMWYGSLALALLAVIANFFAEGVPGFTRKNSF</sequence>
<dbReference type="InterPro" id="IPR011701">
    <property type="entry name" value="MFS"/>
</dbReference>
<feature type="transmembrane region" description="Helical" evidence="4">
    <location>
        <begin position="285"/>
        <end position="307"/>
    </location>
</feature>
<dbReference type="AlphaFoldDB" id="A0A0C9N5D8"/>
<evidence type="ECO:0000256" key="1">
    <source>
        <dbReference type="ARBA" id="ARBA00004141"/>
    </source>
</evidence>
<evidence type="ECO:0000313" key="7">
    <source>
        <dbReference type="Proteomes" id="UP000053815"/>
    </source>
</evidence>
<keyword evidence="4" id="KW-1133">Transmembrane helix</keyword>
<feature type="transmembrane region" description="Helical" evidence="4">
    <location>
        <begin position="374"/>
        <end position="393"/>
    </location>
</feature>
<evidence type="ECO:0000313" key="6">
    <source>
        <dbReference type="EMBL" id="GAN09763.1"/>
    </source>
</evidence>
<dbReference type="PROSITE" id="PS50850">
    <property type="entry name" value="MFS"/>
    <property type="match status" value="1"/>
</dbReference>
<keyword evidence="7" id="KW-1185">Reference proteome</keyword>
<dbReference type="EMBL" id="DF836578">
    <property type="protein sequence ID" value="GAN09763.1"/>
    <property type="molecule type" value="Genomic_DNA"/>
</dbReference>
<proteinExistence type="inferred from homology"/>
<dbReference type="InterPro" id="IPR020846">
    <property type="entry name" value="MFS_dom"/>
</dbReference>
<dbReference type="CDD" id="cd17355">
    <property type="entry name" value="MFS_YcxA_like"/>
    <property type="match status" value="1"/>
</dbReference>
<dbReference type="SUPFAM" id="SSF103473">
    <property type="entry name" value="MFS general substrate transporter"/>
    <property type="match status" value="1"/>
</dbReference>
<dbReference type="InterPro" id="IPR036259">
    <property type="entry name" value="MFS_trans_sf"/>
</dbReference>
<feature type="domain" description="Major facilitator superfamily (MFS) profile" evidence="5">
    <location>
        <begin position="1"/>
        <end position="467"/>
    </location>
</feature>
<feature type="transmembrane region" description="Helical" evidence="4">
    <location>
        <begin position="440"/>
        <end position="459"/>
    </location>
</feature>
<feature type="transmembrane region" description="Helical" evidence="4">
    <location>
        <begin position="126"/>
        <end position="151"/>
    </location>
</feature>
<dbReference type="InterPro" id="IPR050327">
    <property type="entry name" value="Proton-linked_MCT"/>
</dbReference>
<dbReference type="Proteomes" id="UP000053815">
    <property type="component" value="Unassembled WGS sequence"/>
</dbReference>
<feature type="transmembrane region" description="Helical" evidence="4">
    <location>
        <begin position="31"/>
        <end position="49"/>
    </location>
</feature>
<dbReference type="PANTHER" id="PTHR11360:SF284">
    <property type="entry name" value="EG:103B4.3 PROTEIN-RELATED"/>
    <property type="match status" value="1"/>
</dbReference>
<name>A0A0C9N5D8_9FUNG</name>
<feature type="transmembrane region" description="Helical" evidence="4">
    <location>
        <begin position="69"/>
        <end position="91"/>
    </location>
</feature>
<evidence type="ECO:0000256" key="3">
    <source>
        <dbReference type="SAM" id="MobiDB-lite"/>
    </source>
</evidence>
<feature type="transmembrane region" description="Helical" evidence="4">
    <location>
        <begin position="349"/>
        <end position="368"/>
    </location>
</feature>
<evidence type="ECO:0000256" key="4">
    <source>
        <dbReference type="SAM" id="Phobius"/>
    </source>
</evidence>
<dbReference type="GO" id="GO:0016020">
    <property type="term" value="C:membrane"/>
    <property type="evidence" value="ECO:0007669"/>
    <property type="project" value="UniProtKB-SubCell"/>
</dbReference>
<gene>
    <name evidence="6" type="ORF">MAM1_0289c09295</name>
</gene>
<keyword evidence="4" id="KW-0812">Transmembrane</keyword>
<comment type="similarity">
    <text evidence="2">Belongs to the major facilitator superfamily. Monocarboxylate porter (TC 2.A.1.13) family.</text>
</comment>
<keyword evidence="4" id="KW-0472">Membrane</keyword>
<feature type="transmembrane region" description="Helical" evidence="4">
    <location>
        <begin position="319"/>
        <end position="342"/>
    </location>
</feature>
<evidence type="ECO:0000259" key="5">
    <source>
        <dbReference type="PROSITE" id="PS50850"/>
    </source>
</evidence>
<evidence type="ECO:0000256" key="2">
    <source>
        <dbReference type="ARBA" id="ARBA00006727"/>
    </source>
</evidence>
<accession>A0A0C9N5D8</accession>